<proteinExistence type="predicted"/>
<dbReference type="AlphaFoldDB" id="A0A9P7APC9"/>
<evidence type="ECO:0000313" key="2">
    <source>
        <dbReference type="EMBL" id="KAG1792609.1"/>
    </source>
</evidence>
<dbReference type="EMBL" id="JABBWE010000035">
    <property type="protein sequence ID" value="KAG1792609.1"/>
    <property type="molecule type" value="Genomic_DNA"/>
</dbReference>
<accession>A0A9P7APC9</accession>
<protein>
    <submittedName>
        <fullName evidence="2">Uncharacterized protein</fullName>
    </submittedName>
</protein>
<dbReference type="RefSeq" id="XP_041159188.1">
    <property type="nucleotide sequence ID" value="XM_041300242.1"/>
</dbReference>
<dbReference type="GeneID" id="64594006"/>
<gene>
    <name evidence="2" type="ORF">HD556DRAFT_1309157</name>
</gene>
<organism evidence="2 3">
    <name type="scientific">Suillus plorans</name>
    <dbReference type="NCBI Taxonomy" id="116603"/>
    <lineage>
        <taxon>Eukaryota</taxon>
        <taxon>Fungi</taxon>
        <taxon>Dikarya</taxon>
        <taxon>Basidiomycota</taxon>
        <taxon>Agaricomycotina</taxon>
        <taxon>Agaricomycetes</taxon>
        <taxon>Agaricomycetidae</taxon>
        <taxon>Boletales</taxon>
        <taxon>Suillineae</taxon>
        <taxon>Suillaceae</taxon>
        <taxon>Suillus</taxon>
    </lineage>
</organism>
<sequence length="196" mass="21840">MTVPQDEGDLLYFVGHGHDVLIRNPENPDEAHLITCDQLKLFVAYSHILRNKGPRSRPPGPLGYEFFAQAFNSEGLHSSASYLDEHGTVVSAGSSIEALDIIGDDNKDDTTVSSTRMAQMEKMVWHTALSATHQREKMEMRRAGQRKEKNFGRKQAQKLQKKGLGRIRKETNLPTTYPVVGTSSGPVIEETMATED</sequence>
<name>A0A9P7APC9_9AGAM</name>
<feature type="compositionally biased region" description="Basic residues" evidence="1">
    <location>
        <begin position="155"/>
        <end position="166"/>
    </location>
</feature>
<reference evidence="2" key="1">
    <citation type="journal article" date="2020" name="New Phytol.">
        <title>Comparative genomics reveals dynamic genome evolution in host specialist ectomycorrhizal fungi.</title>
        <authorList>
            <person name="Lofgren L.A."/>
            <person name="Nguyen N.H."/>
            <person name="Vilgalys R."/>
            <person name="Ruytinx J."/>
            <person name="Liao H.L."/>
            <person name="Branco S."/>
            <person name="Kuo A."/>
            <person name="LaButti K."/>
            <person name="Lipzen A."/>
            <person name="Andreopoulos W."/>
            <person name="Pangilinan J."/>
            <person name="Riley R."/>
            <person name="Hundley H."/>
            <person name="Na H."/>
            <person name="Barry K."/>
            <person name="Grigoriev I.V."/>
            <person name="Stajich J.E."/>
            <person name="Kennedy P.G."/>
        </authorList>
    </citation>
    <scope>NUCLEOTIDE SEQUENCE</scope>
    <source>
        <strain evidence="2">S12</strain>
    </source>
</reference>
<feature type="region of interest" description="Disordered" evidence="1">
    <location>
        <begin position="145"/>
        <end position="196"/>
    </location>
</feature>
<keyword evidence="3" id="KW-1185">Reference proteome</keyword>
<evidence type="ECO:0000313" key="3">
    <source>
        <dbReference type="Proteomes" id="UP000719766"/>
    </source>
</evidence>
<comment type="caution">
    <text evidence="2">The sequence shown here is derived from an EMBL/GenBank/DDBJ whole genome shotgun (WGS) entry which is preliminary data.</text>
</comment>
<dbReference type="OrthoDB" id="2691494at2759"/>
<evidence type="ECO:0000256" key="1">
    <source>
        <dbReference type="SAM" id="MobiDB-lite"/>
    </source>
</evidence>
<dbReference type="Proteomes" id="UP000719766">
    <property type="component" value="Unassembled WGS sequence"/>
</dbReference>